<feature type="region of interest" description="Disordered" evidence="1">
    <location>
        <begin position="153"/>
        <end position="240"/>
    </location>
</feature>
<evidence type="ECO:0008006" key="4">
    <source>
        <dbReference type="Google" id="ProtNLM"/>
    </source>
</evidence>
<dbReference type="InterPro" id="IPR010919">
    <property type="entry name" value="SAND-like_dom_sf"/>
</dbReference>
<feature type="compositionally biased region" description="Low complexity" evidence="1">
    <location>
        <begin position="766"/>
        <end position="782"/>
    </location>
</feature>
<evidence type="ECO:0000313" key="3">
    <source>
        <dbReference type="Proteomes" id="UP001165080"/>
    </source>
</evidence>
<accession>A0A9W6BE61</accession>
<reference evidence="2 3" key="1">
    <citation type="journal article" date="2023" name="Commun. Biol.">
        <title>Reorganization of the ancestral sex-determining regions during the evolution of trioecy in Pleodorina starrii.</title>
        <authorList>
            <person name="Takahashi K."/>
            <person name="Suzuki S."/>
            <person name="Kawai-Toyooka H."/>
            <person name="Yamamoto K."/>
            <person name="Hamaji T."/>
            <person name="Ootsuki R."/>
            <person name="Yamaguchi H."/>
            <person name="Kawachi M."/>
            <person name="Higashiyama T."/>
            <person name="Nozaki H."/>
        </authorList>
    </citation>
    <scope>NUCLEOTIDE SEQUENCE [LARGE SCALE GENOMIC DNA]</scope>
    <source>
        <strain evidence="2 3">NIES-4479</strain>
    </source>
</reference>
<feature type="compositionally biased region" description="Gly residues" evidence="1">
    <location>
        <begin position="225"/>
        <end position="236"/>
    </location>
</feature>
<gene>
    <name evidence="2" type="primary">PLEST010415</name>
    <name evidence="2" type="ORF">PLESTB_000390300</name>
</gene>
<feature type="compositionally biased region" description="Low complexity" evidence="1">
    <location>
        <begin position="550"/>
        <end position="572"/>
    </location>
</feature>
<keyword evidence="3" id="KW-1185">Reference proteome</keyword>
<dbReference type="Proteomes" id="UP001165080">
    <property type="component" value="Unassembled WGS sequence"/>
</dbReference>
<feature type="region of interest" description="Disordered" evidence="1">
    <location>
        <begin position="742"/>
        <end position="791"/>
    </location>
</feature>
<feature type="compositionally biased region" description="Low complexity" evidence="1">
    <location>
        <begin position="742"/>
        <end position="751"/>
    </location>
</feature>
<evidence type="ECO:0000313" key="2">
    <source>
        <dbReference type="EMBL" id="GLC50531.1"/>
    </source>
</evidence>
<feature type="compositionally biased region" description="Pro residues" evidence="1">
    <location>
        <begin position="208"/>
        <end position="217"/>
    </location>
</feature>
<dbReference type="EMBL" id="BRXU01000003">
    <property type="protein sequence ID" value="GLC50531.1"/>
    <property type="molecule type" value="Genomic_DNA"/>
</dbReference>
<evidence type="ECO:0000256" key="1">
    <source>
        <dbReference type="SAM" id="MobiDB-lite"/>
    </source>
</evidence>
<name>A0A9W6BE61_9CHLO</name>
<comment type="caution">
    <text evidence="2">The sequence shown here is derived from an EMBL/GenBank/DDBJ whole genome shotgun (WGS) entry which is preliminary data.</text>
</comment>
<feature type="compositionally biased region" description="Gly residues" evidence="1">
    <location>
        <begin position="530"/>
        <end position="542"/>
    </location>
</feature>
<dbReference type="AlphaFoldDB" id="A0A9W6BE61"/>
<organism evidence="2 3">
    <name type="scientific">Pleodorina starrii</name>
    <dbReference type="NCBI Taxonomy" id="330485"/>
    <lineage>
        <taxon>Eukaryota</taxon>
        <taxon>Viridiplantae</taxon>
        <taxon>Chlorophyta</taxon>
        <taxon>core chlorophytes</taxon>
        <taxon>Chlorophyceae</taxon>
        <taxon>CS clade</taxon>
        <taxon>Chlamydomonadales</taxon>
        <taxon>Volvocaceae</taxon>
        <taxon>Pleodorina</taxon>
    </lineage>
</organism>
<feature type="compositionally biased region" description="Basic and acidic residues" evidence="1">
    <location>
        <begin position="177"/>
        <end position="190"/>
    </location>
</feature>
<feature type="region of interest" description="Disordered" evidence="1">
    <location>
        <begin position="610"/>
        <end position="635"/>
    </location>
</feature>
<feature type="region of interest" description="Disordered" evidence="1">
    <location>
        <begin position="513"/>
        <end position="572"/>
    </location>
</feature>
<feature type="compositionally biased region" description="Pro residues" evidence="1">
    <location>
        <begin position="158"/>
        <end position="173"/>
    </location>
</feature>
<dbReference type="SUPFAM" id="SSF63763">
    <property type="entry name" value="SAND domain-like"/>
    <property type="match status" value="1"/>
</dbReference>
<feature type="region of interest" description="Disordered" evidence="1">
    <location>
        <begin position="825"/>
        <end position="847"/>
    </location>
</feature>
<proteinExistence type="predicted"/>
<protein>
    <recommendedName>
        <fullName evidence="4">RlsA</fullName>
    </recommendedName>
</protein>
<sequence length="847" mass="85806">MSPRKLRTGQRISCHFLEADYGEDVAQEAPDVARRRPASLDGGYRWLPPPLPSSGAAGAAGSLTGGAGGGPNHACGLVYGTAPPDRSAVIPPMKRRLITLSTAGNLKISPLSNQQLYHQRIYPVRRPSDFDGGAGGAAAAAAHDAVGIREGGLLHQFLPPPPPGTPSRHPQPPSSHHFLERRELSPRDDNILLGGGFHSHHSRRSSSPEPPPLPPVTPRGTGSRAAGGGGGNGGGSFATPRLVLRPVRPFHERSVGGCSGPATVVLEAATAAIWRENLTPAATGQQQQQSSQSAMAEIAAAAAPGCVSMGGIGRAAAAADAQAGEAFDAAAAGGFGPRGDTPMQMDSCSGQRRYWSAAHGEAAAAAAAPPDAAVTAADGDGADEEYLATAAAAAAAAAAGGMAWSTIEVTVAVRPKNVAVRRYQHGHIGVDGAEVEAVHNGYVRGPACGVFDLTRYLTGRDCVRHGGRWISRSQFEKLGGSTMAKWYRSIRVLPDLEPLGEWLERHGMPVLRGPARRSRKRSAADSGDELGFGFGGGGGGGWDAADDDLAGASPWASGAATSAAEGGQGAAAAPDTWANRMLLQHRDGGGGDDLLVQRLLSTWPLSQPFLRPQPTAATAGGGGSGGELTAATTASRPARCFPDVYGIVRSQQENPQHRSAMSAAGGTTAAVGAAAAPAATAVVAGGGPVSPEDADAAMLARVPPIKCPPPSSGHPAPLPQSLALHTPLGGMGIVSAQLTAAPPAPQLASGEAARKAAAEGPLGSHPWPQEPAGAAAAPAGGSTPPPLKRPRLLLHRTNGSASTDGRGAGQPYLFAVQAPPAMLYREGGAASPSDAMETESGPQAMEE</sequence>